<dbReference type="EMBL" id="CAJVPK010001240">
    <property type="protein sequence ID" value="CAG8578199.1"/>
    <property type="molecule type" value="Genomic_DNA"/>
</dbReference>
<evidence type="ECO:0000313" key="2">
    <source>
        <dbReference type="EMBL" id="CAG8578199.1"/>
    </source>
</evidence>
<name>A0A9N9BUE8_9GLOM</name>
<feature type="compositionally biased region" description="Polar residues" evidence="1">
    <location>
        <begin position="14"/>
        <end position="29"/>
    </location>
</feature>
<evidence type="ECO:0000256" key="1">
    <source>
        <dbReference type="SAM" id="MobiDB-lite"/>
    </source>
</evidence>
<accession>A0A9N9BUE8</accession>
<evidence type="ECO:0000313" key="3">
    <source>
        <dbReference type="Proteomes" id="UP000789706"/>
    </source>
</evidence>
<keyword evidence="3" id="KW-1185">Reference proteome</keyword>
<gene>
    <name evidence="2" type="ORF">DEBURN_LOCUS8437</name>
</gene>
<protein>
    <submittedName>
        <fullName evidence="2">9033_t:CDS:1</fullName>
    </submittedName>
</protein>
<comment type="caution">
    <text evidence="2">The sequence shown here is derived from an EMBL/GenBank/DDBJ whole genome shotgun (WGS) entry which is preliminary data.</text>
</comment>
<dbReference type="Proteomes" id="UP000789706">
    <property type="component" value="Unassembled WGS sequence"/>
</dbReference>
<reference evidence="2" key="1">
    <citation type="submission" date="2021-06" db="EMBL/GenBank/DDBJ databases">
        <authorList>
            <person name="Kallberg Y."/>
            <person name="Tangrot J."/>
            <person name="Rosling A."/>
        </authorList>
    </citation>
    <scope>NUCLEOTIDE SEQUENCE</scope>
    <source>
        <strain evidence="2">AZ414A</strain>
    </source>
</reference>
<organism evidence="2 3">
    <name type="scientific">Diversispora eburnea</name>
    <dbReference type="NCBI Taxonomy" id="1213867"/>
    <lineage>
        <taxon>Eukaryota</taxon>
        <taxon>Fungi</taxon>
        <taxon>Fungi incertae sedis</taxon>
        <taxon>Mucoromycota</taxon>
        <taxon>Glomeromycotina</taxon>
        <taxon>Glomeromycetes</taxon>
        <taxon>Diversisporales</taxon>
        <taxon>Diversisporaceae</taxon>
        <taxon>Diversispora</taxon>
    </lineage>
</organism>
<sequence>MEEEEISSSSSGSRQTQTTQIPPNSPETVLSYYFGSNSNTFDSEEFGFDLYNTNISTNATETDNLLEGTPFDFQFF</sequence>
<feature type="region of interest" description="Disordered" evidence="1">
    <location>
        <begin position="1"/>
        <end position="29"/>
    </location>
</feature>
<proteinExistence type="predicted"/>
<feature type="non-terminal residue" evidence="2">
    <location>
        <position position="76"/>
    </location>
</feature>
<dbReference type="AlphaFoldDB" id="A0A9N9BUE8"/>